<evidence type="ECO:0000313" key="2">
    <source>
        <dbReference type="EMBL" id="ACI18140.1"/>
    </source>
</evidence>
<dbReference type="AlphaFoldDB" id="B5Y912"/>
<sequence length="116" mass="12823">MDYVAYVFYAIGAFFNFAGVVGILRMPDPFCKLQTSTKNVTLGCISIMLGVFLREIHLGLLSSFGVKALLLSLFMLITNPTASHVLARACYYAGVPLWEKSVTDHLKSRKEAKADE</sequence>
<dbReference type="GO" id="GO:0015385">
    <property type="term" value="F:sodium:proton antiporter activity"/>
    <property type="evidence" value="ECO:0007669"/>
    <property type="project" value="TreeGrafter"/>
</dbReference>
<dbReference type="NCBIfam" id="NF009314">
    <property type="entry name" value="PRK12674.1-2"/>
    <property type="match status" value="1"/>
</dbReference>
<dbReference type="Pfam" id="PF03334">
    <property type="entry name" value="PhaG_MnhG_YufB"/>
    <property type="match status" value="1"/>
</dbReference>
<dbReference type="PANTHER" id="PTHR34703:SF1">
    <property type="entry name" value="ANTIPORTER SUBUNIT MNHG2-RELATED"/>
    <property type="match status" value="1"/>
</dbReference>
<keyword evidence="1" id="KW-1133">Transmembrane helix</keyword>
<dbReference type="RefSeq" id="WP_012544790.1">
    <property type="nucleotide sequence ID" value="NC_011295.1"/>
</dbReference>
<feature type="transmembrane region" description="Helical" evidence="1">
    <location>
        <begin position="6"/>
        <end position="24"/>
    </location>
</feature>
<reference evidence="3" key="1">
    <citation type="submission" date="2008-08" db="EMBL/GenBank/DDBJ databases">
        <title>The complete genome sequence of Coprothermobacter proteolyticus strain ATCC 5245 / DSM 5265 / BT.</title>
        <authorList>
            <person name="Dodson R.J."/>
            <person name="Durkin A.S."/>
            <person name="Wu M."/>
            <person name="Eisen J."/>
            <person name="Sutton G."/>
        </authorList>
    </citation>
    <scope>NUCLEOTIDE SEQUENCE [LARGE SCALE GENOMIC DNA]</scope>
    <source>
        <strain evidence="3">ATCC 35245 / DSM 5265 / OCM 4 / BT</strain>
    </source>
</reference>
<dbReference type="Proteomes" id="UP000001732">
    <property type="component" value="Chromosome"/>
</dbReference>
<accession>B5Y912</accession>
<name>B5Y912_COPPD</name>
<protein>
    <submittedName>
        <fullName evidence="2">Na(+)/H(+) antiporter subunit G (Multiple resistance and pHhomeostasis protein G) (Mrp complex subunit G)</fullName>
    </submittedName>
</protein>
<dbReference type="KEGG" id="cpo:COPRO5265_0930"/>
<dbReference type="NCBIfam" id="TIGR01300">
    <property type="entry name" value="CPA3_mnhG_phaG"/>
    <property type="match status" value="1"/>
</dbReference>
<dbReference type="HOGENOM" id="CLU_121334_0_3_9"/>
<feature type="transmembrane region" description="Helical" evidence="1">
    <location>
        <begin position="59"/>
        <end position="78"/>
    </location>
</feature>
<dbReference type="PANTHER" id="PTHR34703">
    <property type="entry name" value="ANTIPORTER SUBUNIT MNHG2-RELATED"/>
    <property type="match status" value="1"/>
</dbReference>
<proteinExistence type="predicted"/>
<dbReference type="EMBL" id="CP001145">
    <property type="protein sequence ID" value="ACI18140.1"/>
    <property type="molecule type" value="Genomic_DNA"/>
</dbReference>
<gene>
    <name evidence="2" type="ordered locus">COPRO5265_0930</name>
</gene>
<keyword evidence="1" id="KW-0812">Transmembrane</keyword>
<reference evidence="2 3" key="2">
    <citation type="journal article" date="2014" name="Genome Announc.">
        <title>Complete Genome Sequence of Coprothermobacter proteolyticus DSM 5265.</title>
        <authorList>
            <person name="Alexiev A."/>
            <person name="Coil D.A."/>
            <person name="Badger J.H."/>
            <person name="Enticknap J."/>
            <person name="Ward N."/>
            <person name="Robb F.T."/>
            <person name="Eisen J.A."/>
        </authorList>
    </citation>
    <scope>NUCLEOTIDE SEQUENCE [LARGE SCALE GENOMIC DNA]</scope>
    <source>
        <strain evidence="3">ATCC 35245 / DSM 5265 / OCM 4 / BT</strain>
    </source>
</reference>
<dbReference type="STRING" id="309798.COPRO5265_0930"/>
<evidence type="ECO:0000313" key="3">
    <source>
        <dbReference type="Proteomes" id="UP000001732"/>
    </source>
</evidence>
<organism evidence="2 3">
    <name type="scientific">Coprothermobacter proteolyticus (strain ATCC 35245 / DSM 5265 / OCM 4 / BT)</name>
    <dbReference type="NCBI Taxonomy" id="309798"/>
    <lineage>
        <taxon>Bacteria</taxon>
        <taxon>Pseudomonadati</taxon>
        <taxon>Coprothermobacterota</taxon>
        <taxon>Coprothermobacteria</taxon>
        <taxon>Coprothermobacterales</taxon>
        <taxon>Coprothermobacteraceae</taxon>
        <taxon>Coprothermobacter</taxon>
    </lineage>
</organism>
<keyword evidence="3" id="KW-1185">Reference proteome</keyword>
<dbReference type="InterPro" id="IPR005133">
    <property type="entry name" value="PhaG_MnhG_YufB"/>
</dbReference>
<dbReference type="OrthoDB" id="9806575at2"/>
<evidence type="ECO:0000256" key="1">
    <source>
        <dbReference type="SAM" id="Phobius"/>
    </source>
</evidence>
<keyword evidence="1" id="KW-0472">Membrane</keyword>
<dbReference type="eggNOG" id="COG1320">
    <property type="taxonomic scope" value="Bacteria"/>
</dbReference>